<accession>A0A4Y2S1E5</accession>
<organism evidence="1 2">
    <name type="scientific">Araneus ventricosus</name>
    <name type="common">Orbweaver spider</name>
    <name type="synonym">Epeira ventricosa</name>
    <dbReference type="NCBI Taxonomy" id="182803"/>
    <lineage>
        <taxon>Eukaryota</taxon>
        <taxon>Metazoa</taxon>
        <taxon>Ecdysozoa</taxon>
        <taxon>Arthropoda</taxon>
        <taxon>Chelicerata</taxon>
        <taxon>Arachnida</taxon>
        <taxon>Araneae</taxon>
        <taxon>Araneomorphae</taxon>
        <taxon>Entelegynae</taxon>
        <taxon>Araneoidea</taxon>
        <taxon>Araneidae</taxon>
        <taxon>Araneus</taxon>
    </lineage>
</organism>
<dbReference type="AlphaFoldDB" id="A0A4Y2S1E5"/>
<keyword evidence="2" id="KW-1185">Reference proteome</keyword>
<dbReference type="Proteomes" id="UP000499080">
    <property type="component" value="Unassembled WGS sequence"/>
</dbReference>
<name>A0A4Y2S1E5_ARAVE</name>
<reference evidence="1 2" key="1">
    <citation type="journal article" date="2019" name="Sci. Rep.">
        <title>Orb-weaving spider Araneus ventricosus genome elucidates the spidroin gene catalogue.</title>
        <authorList>
            <person name="Kono N."/>
            <person name="Nakamura H."/>
            <person name="Ohtoshi R."/>
            <person name="Moran D.A.P."/>
            <person name="Shinohara A."/>
            <person name="Yoshida Y."/>
            <person name="Fujiwara M."/>
            <person name="Mori M."/>
            <person name="Tomita M."/>
            <person name="Arakawa K."/>
        </authorList>
    </citation>
    <scope>NUCLEOTIDE SEQUENCE [LARGE SCALE GENOMIC DNA]</scope>
</reference>
<gene>
    <name evidence="1" type="ORF">AVEN_95644_1</name>
</gene>
<comment type="caution">
    <text evidence="1">The sequence shown here is derived from an EMBL/GenBank/DDBJ whole genome shotgun (WGS) entry which is preliminary data.</text>
</comment>
<dbReference type="EMBL" id="BGPR01019454">
    <property type="protein sequence ID" value="GBN81978.1"/>
    <property type="molecule type" value="Genomic_DNA"/>
</dbReference>
<protein>
    <submittedName>
        <fullName evidence="1">Uncharacterized protein</fullName>
    </submittedName>
</protein>
<evidence type="ECO:0000313" key="2">
    <source>
        <dbReference type="Proteomes" id="UP000499080"/>
    </source>
</evidence>
<sequence>MSTLNENVAFNVSFNQRLSILQHGNPLDGLPAHCLVDVQPKKHAVKKEENLYCLATSDISEPVYESESEFWGSSCTKAFIRDYIETFTLTFIEQNALQSFNYFNSDPSE</sequence>
<proteinExistence type="predicted"/>
<evidence type="ECO:0000313" key="1">
    <source>
        <dbReference type="EMBL" id="GBN81978.1"/>
    </source>
</evidence>